<organism evidence="1 2">
    <name type="scientific">Liparis tanakae</name>
    <name type="common">Tanaka's snailfish</name>
    <dbReference type="NCBI Taxonomy" id="230148"/>
    <lineage>
        <taxon>Eukaryota</taxon>
        <taxon>Metazoa</taxon>
        <taxon>Chordata</taxon>
        <taxon>Craniata</taxon>
        <taxon>Vertebrata</taxon>
        <taxon>Euteleostomi</taxon>
        <taxon>Actinopterygii</taxon>
        <taxon>Neopterygii</taxon>
        <taxon>Teleostei</taxon>
        <taxon>Neoteleostei</taxon>
        <taxon>Acanthomorphata</taxon>
        <taxon>Eupercaria</taxon>
        <taxon>Perciformes</taxon>
        <taxon>Cottioidei</taxon>
        <taxon>Cottales</taxon>
        <taxon>Liparidae</taxon>
        <taxon>Liparis</taxon>
    </lineage>
</organism>
<dbReference type="AlphaFoldDB" id="A0A4Z2H073"/>
<proteinExistence type="predicted"/>
<dbReference type="EMBL" id="SRLO01000360">
    <property type="protein sequence ID" value="TNN59267.1"/>
    <property type="molecule type" value="Genomic_DNA"/>
</dbReference>
<gene>
    <name evidence="1" type="ORF">EYF80_030552</name>
</gene>
<evidence type="ECO:0000313" key="1">
    <source>
        <dbReference type="EMBL" id="TNN59267.1"/>
    </source>
</evidence>
<reference evidence="1 2" key="1">
    <citation type="submission" date="2019-03" db="EMBL/GenBank/DDBJ databases">
        <title>First draft genome of Liparis tanakae, snailfish: a comprehensive survey of snailfish specific genes.</title>
        <authorList>
            <person name="Kim W."/>
            <person name="Song I."/>
            <person name="Jeong J.-H."/>
            <person name="Kim D."/>
            <person name="Kim S."/>
            <person name="Ryu S."/>
            <person name="Song J.Y."/>
            <person name="Lee S.K."/>
        </authorList>
    </citation>
    <scope>NUCLEOTIDE SEQUENCE [LARGE SCALE GENOMIC DNA]</scope>
    <source>
        <tissue evidence="1">Muscle</tissue>
    </source>
</reference>
<dbReference type="Proteomes" id="UP000314294">
    <property type="component" value="Unassembled WGS sequence"/>
</dbReference>
<comment type="caution">
    <text evidence="1">The sequence shown here is derived from an EMBL/GenBank/DDBJ whole genome shotgun (WGS) entry which is preliminary data.</text>
</comment>
<protein>
    <submittedName>
        <fullName evidence="1">Uncharacterized protein</fullName>
    </submittedName>
</protein>
<evidence type="ECO:0000313" key="2">
    <source>
        <dbReference type="Proteomes" id="UP000314294"/>
    </source>
</evidence>
<sequence length="60" mass="6366">MSMTRLAAKRWQMLSERVHIELSSSSNEQILGDGCRRPLIGALAGPESAVLLAAGAEQTG</sequence>
<accession>A0A4Z2H073</accession>
<name>A0A4Z2H073_9TELE</name>
<keyword evidence="2" id="KW-1185">Reference proteome</keyword>